<evidence type="ECO:0000313" key="2">
    <source>
        <dbReference type="EMBL" id="WAU02340.1"/>
    </source>
</evidence>
<dbReference type="GeneID" id="301329575"/>
<proteinExistence type="predicted"/>
<feature type="domain" description="AB hydrolase-1" evidence="1">
    <location>
        <begin position="29"/>
        <end position="268"/>
    </location>
</feature>
<dbReference type="EMBL" id="CP114203">
    <property type="protein sequence ID" value="WAU02340.1"/>
    <property type="molecule type" value="Genomic_DNA"/>
</dbReference>
<dbReference type="InterPro" id="IPR050228">
    <property type="entry name" value="Carboxylesterase_BioH"/>
</dbReference>
<sequence>MGAQGQDRWTRSGVRLRRVSQREGRWNWLFVPGGPGLGSESVLGLARAADVPGTVWLVDLPGDGSNRGMPEVPDHPYERWPDVLAEAAQALDEVVMVGHSTGGMFILSVPELEEQLVGMVLVSSAPHAGWRPSFARWAEAHPIRGLDTAAGDYARDPNDETLRTLTLAAAPWNFTPEGLAAGRAALEDLAYCHDAVAWADAHFDDTYQARWKPHNRLPALIVSGAEDHVVDQRLWQDDDAFDQPRVLQRTIDGAGHFPWIENPQAVRKAFADLTDLLDGDTR</sequence>
<evidence type="ECO:0000313" key="3">
    <source>
        <dbReference type="Proteomes" id="UP001210169"/>
    </source>
</evidence>
<evidence type="ECO:0000259" key="1">
    <source>
        <dbReference type="Pfam" id="PF12697"/>
    </source>
</evidence>
<dbReference type="PANTHER" id="PTHR43194">
    <property type="entry name" value="HYDROLASE ALPHA/BETA FOLD FAMILY"/>
    <property type="match status" value="1"/>
</dbReference>
<dbReference type="Proteomes" id="UP001210169">
    <property type="component" value="Chromosome"/>
</dbReference>
<dbReference type="Gene3D" id="3.40.50.1820">
    <property type="entry name" value="alpha/beta hydrolase"/>
    <property type="match status" value="1"/>
</dbReference>
<dbReference type="Pfam" id="PF12697">
    <property type="entry name" value="Abhydrolase_6"/>
    <property type="match status" value="1"/>
</dbReference>
<reference evidence="2 3" key="1">
    <citation type="submission" date="2022-12" db="EMBL/GenBank/DDBJ databases">
        <authorList>
            <person name="Ruckert C."/>
            <person name="Busche T."/>
            <person name="Kalinowski J."/>
            <person name="Wittmann C."/>
        </authorList>
    </citation>
    <scope>NUCLEOTIDE SEQUENCE [LARGE SCALE GENOMIC DNA]</scope>
    <source>
        <strain evidence="2 3">DSM 40276</strain>
    </source>
</reference>
<dbReference type="SUPFAM" id="SSF53474">
    <property type="entry name" value="alpha/beta-Hydrolases"/>
    <property type="match status" value="1"/>
</dbReference>
<dbReference type="PANTHER" id="PTHR43194:SF2">
    <property type="entry name" value="PEROXISOMAL MEMBRANE PROTEIN LPX1"/>
    <property type="match status" value="1"/>
</dbReference>
<dbReference type="GO" id="GO:0016787">
    <property type="term" value="F:hydrolase activity"/>
    <property type="evidence" value="ECO:0007669"/>
    <property type="project" value="UniProtKB-KW"/>
</dbReference>
<name>A0ABY7IU38_STRNI</name>
<keyword evidence="3" id="KW-1185">Reference proteome</keyword>
<keyword evidence="2" id="KW-0378">Hydrolase</keyword>
<dbReference type="InterPro" id="IPR000073">
    <property type="entry name" value="AB_hydrolase_1"/>
</dbReference>
<protein>
    <submittedName>
        <fullName evidence="2">Alpha/beta hydrolase</fullName>
    </submittedName>
</protein>
<dbReference type="InterPro" id="IPR029058">
    <property type="entry name" value="AB_hydrolase_fold"/>
</dbReference>
<accession>A0ABY7IU38</accession>
<gene>
    <name evidence="2" type="ORF">STRNI_000368</name>
</gene>
<organism evidence="2 3">
    <name type="scientific">Streptomyces nigrescens</name>
    <dbReference type="NCBI Taxonomy" id="1920"/>
    <lineage>
        <taxon>Bacteria</taxon>
        <taxon>Bacillati</taxon>
        <taxon>Actinomycetota</taxon>
        <taxon>Actinomycetes</taxon>
        <taxon>Kitasatosporales</taxon>
        <taxon>Streptomycetaceae</taxon>
        <taxon>Streptomyces</taxon>
    </lineage>
</organism>
<dbReference type="RefSeq" id="WP_277410361.1">
    <property type="nucleotide sequence ID" value="NZ_CP114203.1"/>
</dbReference>